<dbReference type="InterPro" id="IPR007219">
    <property type="entry name" value="XnlR_reg_dom"/>
</dbReference>
<gene>
    <name evidence="8" type="ORF">PV08_02860</name>
</gene>
<keyword evidence="4" id="KW-0804">Transcription</keyword>
<keyword evidence="5" id="KW-0539">Nucleus</keyword>
<dbReference type="GO" id="GO:0006351">
    <property type="term" value="P:DNA-templated transcription"/>
    <property type="evidence" value="ECO:0007669"/>
    <property type="project" value="InterPro"/>
</dbReference>
<proteinExistence type="predicted"/>
<dbReference type="STRING" id="91928.A0A0D2A0T3"/>
<dbReference type="SMART" id="SM00066">
    <property type="entry name" value="GAL4"/>
    <property type="match status" value="1"/>
</dbReference>
<evidence type="ECO:0000256" key="6">
    <source>
        <dbReference type="SAM" id="MobiDB-lite"/>
    </source>
</evidence>
<dbReference type="PROSITE" id="PS50048">
    <property type="entry name" value="ZN2_CY6_FUNGAL_2"/>
    <property type="match status" value="1"/>
</dbReference>
<dbReference type="Pfam" id="PF00172">
    <property type="entry name" value="Zn_clus"/>
    <property type="match status" value="1"/>
</dbReference>
<evidence type="ECO:0000256" key="2">
    <source>
        <dbReference type="ARBA" id="ARBA00023015"/>
    </source>
</evidence>
<keyword evidence="2" id="KW-0805">Transcription regulation</keyword>
<dbReference type="SUPFAM" id="SSF57701">
    <property type="entry name" value="Zn2/Cys6 DNA-binding domain"/>
    <property type="match status" value="1"/>
</dbReference>
<dbReference type="Gene3D" id="4.10.240.10">
    <property type="entry name" value="Zn(2)-C6 fungal-type DNA-binding domain"/>
    <property type="match status" value="1"/>
</dbReference>
<dbReference type="PANTHER" id="PTHR43374:SF1">
    <property type="entry name" value="FLAVIN PRENYLTRANSFERASE PAD1, MITOCHONDRIAL"/>
    <property type="match status" value="1"/>
</dbReference>
<evidence type="ECO:0000256" key="5">
    <source>
        <dbReference type="ARBA" id="ARBA00023242"/>
    </source>
</evidence>
<dbReference type="SMART" id="SM00906">
    <property type="entry name" value="Fungal_trans"/>
    <property type="match status" value="1"/>
</dbReference>
<dbReference type="GeneID" id="27329943"/>
<evidence type="ECO:0000256" key="4">
    <source>
        <dbReference type="ARBA" id="ARBA00023163"/>
    </source>
</evidence>
<organism evidence="8 9">
    <name type="scientific">Exophiala spinifera</name>
    <dbReference type="NCBI Taxonomy" id="91928"/>
    <lineage>
        <taxon>Eukaryota</taxon>
        <taxon>Fungi</taxon>
        <taxon>Dikarya</taxon>
        <taxon>Ascomycota</taxon>
        <taxon>Pezizomycotina</taxon>
        <taxon>Eurotiomycetes</taxon>
        <taxon>Chaetothyriomycetidae</taxon>
        <taxon>Chaetothyriales</taxon>
        <taxon>Herpotrichiellaceae</taxon>
        <taxon>Exophiala</taxon>
    </lineage>
</organism>
<keyword evidence="3" id="KW-0238">DNA-binding</keyword>
<dbReference type="Pfam" id="PF04082">
    <property type="entry name" value="Fungal_trans"/>
    <property type="match status" value="1"/>
</dbReference>
<evidence type="ECO:0000256" key="3">
    <source>
        <dbReference type="ARBA" id="ARBA00023125"/>
    </source>
</evidence>
<evidence type="ECO:0000313" key="8">
    <source>
        <dbReference type="EMBL" id="KIW18572.1"/>
    </source>
</evidence>
<dbReference type="CDD" id="cd12148">
    <property type="entry name" value="fungal_TF_MHR"/>
    <property type="match status" value="1"/>
</dbReference>
<dbReference type="GO" id="GO:0016831">
    <property type="term" value="F:carboxy-lyase activity"/>
    <property type="evidence" value="ECO:0007669"/>
    <property type="project" value="TreeGrafter"/>
</dbReference>
<dbReference type="GO" id="GO:0003677">
    <property type="term" value="F:DNA binding"/>
    <property type="evidence" value="ECO:0007669"/>
    <property type="project" value="UniProtKB-KW"/>
</dbReference>
<evidence type="ECO:0000259" key="7">
    <source>
        <dbReference type="PROSITE" id="PS50048"/>
    </source>
</evidence>
<evidence type="ECO:0000256" key="1">
    <source>
        <dbReference type="ARBA" id="ARBA00022723"/>
    </source>
</evidence>
<dbReference type="EMBL" id="KN847493">
    <property type="protein sequence ID" value="KIW18572.1"/>
    <property type="molecule type" value="Genomic_DNA"/>
</dbReference>
<reference evidence="8 9" key="1">
    <citation type="submission" date="2015-01" db="EMBL/GenBank/DDBJ databases">
        <title>The Genome Sequence of Exophiala spinifera CBS89968.</title>
        <authorList>
            <consortium name="The Broad Institute Genomics Platform"/>
            <person name="Cuomo C."/>
            <person name="de Hoog S."/>
            <person name="Gorbushina A."/>
            <person name="Stielow B."/>
            <person name="Teixiera M."/>
            <person name="Abouelleil A."/>
            <person name="Chapman S.B."/>
            <person name="Priest M."/>
            <person name="Young S.K."/>
            <person name="Wortman J."/>
            <person name="Nusbaum C."/>
            <person name="Birren B."/>
        </authorList>
    </citation>
    <scope>NUCLEOTIDE SEQUENCE [LARGE SCALE GENOMIC DNA]</scope>
    <source>
        <strain evidence="8 9">CBS 89968</strain>
    </source>
</reference>
<accession>A0A0D2A0T3</accession>
<dbReference type="GO" id="GO:0008270">
    <property type="term" value="F:zinc ion binding"/>
    <property type="evidence" value="ECO:0007669"/>
    <property type="project" value="InterPro"/>
</dbReference>
<feature type="domain" description="Zn(2)-C6 fungal-type" evidence="7">
    <location>
        <begin position="43"/>
        <end position="74"/>
    </location>
</feature>
<feature type="compositionally biased region" description="Polar residues" evidence="6">
    <location>
        <begin position="1"/>
        <end position="24"/>
    </location>
</feature>
<dbReference type="Proteomes" id="UP000053328">
    <property type="component" value="Unassembled WGS sequence"/>
</dbReference>
<dbReference type="AlphaFoldDB" id="A0A0D2A0T3"/>
<name>A0A0D2A0T3_9EURO</name>
<dbReference type="PANTHER" id="PTHR43374">
    <property type="entry name" value="FLAVIN PRENYLTRANSFERASE"/>
    <property type="match status" value="1"/>
</dbReference>
<dbReference type="HOGENOM" id="CLU_014095_3_1_1"/>
<dbReference type="InterPro" id="IPR004507">
    <property type="entry name" value="UbiX-like"/>
</dbReference>
<dbReference type="OrthoDB" id="1747771at2759"/>
<sequence length="670" mass="74972">MDATAPQQQPLIPSTETPNAQKVDNGQIDRVLRQKRKQHESRSCVPCKRRKVRCDNNKPCTTCKKRGHPEICVYEASRPSRRATPVQRSVYNTEIPAHPLRLSTAPAALGAPEPHLEGTNRHSSPSEAYSIASIAQAKAQQTDGEELARDVGSVLGLQNSLASYPFMDLASSTERWCGLLQVIPHRQEILSLFPIFQMRVFPFNPLLVDMDQFELDVHAYLRAYTAGEFKSTTISKEWGNEQAIGLISLILAVLSNAAHFSDLVGPDRSRVCYDLARRSFQALRLANFLFRPTQENVQTMLVLGNMLQNTGQSDAAWASLGTTARLAQTLHFHARGNRMNIPETVKLKARTCWSNIIWQDTLLSMCHARRPLAIINAPVHVDLDCEGSELTYYGFMHALCRISIAVLNNGSPDVDGVTTMLEQLDTLHRKTKRYLEDHDQCRSSLERLQHLALKMHKCFLVTFLCRPEIRNANRSLNHPPITLSQKQLRLRERAENNLIEATKTFLEFSAVSTVPLRSWSMVHTALSSVLLLCIWEETRVKPECRYLREKVIEAFSSPESNNADDLASADGVTQWLSSRHIHALVTLKDAFTAGDSGLQVDYNALQGWNSADLGQSGFVPDLDADWDPFADYANGFDQSVPYDPGATDMGLPAMEMSPTNYLNYIMGGAI</sequence>
<feature type="region of interest" description="Disordered" evidence="6">
    <location>
        <begin position="1"/>
        <end position="25"/>
    </location>
</feature>
<evidence type="ECO:0000313" key="9">
    <source>
        <dbReference type="Proteomes" id="UP000053328"/>
    </source>
</evidence>
<dbReference type="PROSITE" id="PS00463">
    <property type="entry name" value="ZN2_CY6_FUNGAL_1"/>
    <property type="match status" value="1"/>
</dbReference>
<dbReference type="VEuPathDB" id="FungiDB:PV08_02860"/>
<dbReference type="RefSeq" id="XP_016238788.1">
    <property type="nucleotide sequence ID" value="XM_016377218.1"/>
</dbReference>
<dbReference type="InterPro" id="IPR001138">
    <property type="entry name" value="Zn2Cys6_DnaBD"/>
</dbReference>
<dbReference type="CDD" id="cd00067">
    <property type="entry name" value="GAL4"/>
    <property type="match status" value="1"/>
</dbReference>
<dbReference type="GO" id="GO:0000981">
    <property type="term" value="F:DNA-binding transcription factor activity, RNA polymerase II-specific"/>
    <property type="evidence" value="ECO:0007669"/>
    <property type="project" value="InterPro"/>
</dbReference>
<protein>
    <recommendedName>
        <fullName evidence="7">Zn(2)-C6 fungal-type domain-containing protein</fullName>
    </recommendedName>
</protein>
<keyword evidence="9" id="KW-1185">Reference proteome</keyword>
<keyword evidence="1" id="KW-0479">Metal-binding</keyword>
<dbReference type="InterPro" id="IPR036864">
    <property type="entry name" value="Zn2-C6_fun-type_DNA-bd_sf"/>
</dbReference>